<sequence>MIIDKAKAAKGSSYDPNGISHHYQKIDEVQPLLEAPRTEETEEFAKRLASSVGVAEFKFGRPVVDKARNLLRLAMGEFGYPHAKVAVSDADDTTIYFAVSVDNRAAFKVPMKVSGKKETTRFYSPELVISAGAIYPFSKSGVSQILSSNDVDQHMMAVASPAYGMKPSELVEQVRIAMAEGDMARADDAMIVLQQSNSPALKEALAVYQAGLSGQVKTASQQTCCSKQRKVAHSKYMICGHTNLPVHKVYQDKNGDCQPLYRKNISEAEGGSFMHSKVYFG</sequence>
<comment type="caution">
    <text evidence="1">The sequence shown here is derived from an EMBL/GenBank/DDBJ whole genome shotgun (WGS) entry which is preliminary data.</text>
</comment>
<proteinExistence type="predicted"/>
<dbReference type="AlphaFoldDB" id="A0A5C7J750"/>
<reference evidence="1 2" key="1">
    <citation type="submission" date="2018-09" db="EMBL/GenBank/DDBJ databases">
        <title>Metagenome Assembled Genomes from an Advanced Water Purification Facility.</title>
        <authorList>
            <person name="Stamps B.W."/>
            <person name="Spear J.R."/>
        </authorList>
    </citation>
    <scope>NUCLEOTIDE SEQUENCE [LARGE SCALE GENOMIC DNA]</scope>
    <source>
        <strain evidence="1">Bin_63_2</strain>
    </source>
</reference>
<dbReference type="Proteomes" id="UP000321026">
    <property type="component" value="Unassembled WGS sequence"/>
</dbReference>
<name>A0A5C7J750_9BACT</name>
<accession>A0A5C7J750</accession>
<evidence type="ECO:0000313" key="1">
    <source>
        <dbReference type="EMBL" id="TXG77350.1"/>
    </source>
</evidence>
<dbReference type="EMBL" id="SSDS01000048">
    <property type="protein sequence ID" value="TXG77350.1"/>
    <property type="molecule type" value="Genomic_DNA"/>
</dbReference>
<organism evidence="1 2">
    <name type="scientific">Candidatus Dojkabacteria bacterium</name>
    <dbReference type="NCBI Taxonomy" id="2099670"/>
    <lineage>
        <taxon>Bacteria</taxon>
        <taxon>Candidatus Dojkabacteria</taxon>
    </lineage>
</organism>
<gene>
    <name evidence="1" type="ORF">E6Q11_02925</name>
</gene>
<protein>
    <submittedName>
        <fullName evidence="1">Uncharacterized protein</fullName>
    </submittedName>
</protein>
<evidence type="ECO:0000313" key="2">
    <source>
        <dbReference type="Proteomes" id="UP000321026"/>
    </source>
</evidence>